<dbReference type="NCBIfam" id="NF008769">
    <property type="entry name" value="PRK11798.2-5"/>
    <property type="match status" value="1"/>
</dbReference>
<protein>
    <submittedName>
        <fullName evidence="2">ClpXP protease specificity-enhancing factor</fullName>
    </submittedName>
</protein>
<organism evidence="2 3">
    <name type="scientific">Natronospira elongata</name>
    <dbReference type="NCBI Taxonomy" id="3110268"/>
    <lineage>
        <taxon>Bacteria</taxon>
        <taxon>Pseudomonadati</taxon>
        <taxon>Pseudomonadota</taxon>
        <taxon>Gammaproteobacteria</taxon>
        <taxon>Natronospirales</taxon>
        <taxon>Natronospiraceae</taxon>
        <taxon>Natronospira</taxon>
    </lineage>
</organism>
<evidence type="ECO:0000256" key="1">
    <source>
        <dbReference type="SAM" id="MobiDB-lite"/>
    </source>
</evidence>
<dbReference type="AlphaFoldDB" id="A0AAP6JD99"/>
<evidence type="ECO:0000313" key="2">
    <source>
        <dbReference type="EMBL" id="MEA5444856.1"/>
    </source>
</evidence>
<dbReference type="InterPro" id="IPR007481">
    <property type="entry name" value="SspB"/>
</dbReference>
<dbReference type="Proteomes" id="UP001302316">
    <property type="component" value="Unassembled WGS sequence"/>
</dbReference>
<reference evidence="2 3" key="1">
    <citation type="submission" date="2023-12" db="EMBL/GenBank/DDBJ databases">
        <title>Whole-genome sequencing of halo(alkali)philic microorganisms from hypersaline lakes.</title>
        <authorList>
            <person name="Sorokin D.Y."/>
            <person name="Merkel A.Y."/>
            <person name="Messina E."/>
            <person name="Yakimov M."/>
        </authorList>
    </citation>
    <scope>NUCLEOTIDE SEQUENCE [LARGE SCALE GENOMIC DNA]</scope>
    <source>
        <strain evidence="2 3">AB-CW1</strain>
    </source>
</reference>
<keyword evidence="2" id="KW-0645">Protease</keyword>
<dbReference type="InterPro" id="IPR036760">
    <property type="entry name" value="SspB-like_sf"/>
</dbReference>
<dbReference type="Gene3D" id="2.30.30.220">
    <property type="entry name" value="SspB-like"/>
    <property type="match status" value="1"/>
</dbReference>
<dbReference type="GO" id="GO:0008233">
    <property type="term" value="F:peptidase activity"/>
    <property type="evidence" value="ECO:0007669"/>
    <property type="project" value="UniProtKB-KW"/>
</dbReference>
<dbReference type="GO" id="GO:0005840">
    <property type="term" value="C:ribosome"/>
    <property type="evidence" value="ECO:0007669"/>
    <property type="project" value="TreeGrafter"/>
</dbReference>
<feature type="region of interest" description="Disordered" evidence="1">
    <location>
        <begin position="96"/>
        <end position="138"/>
    </location>
</feature>
<name>A0AAP6JD99_9GAMM</name>
<comment type="caution">
    <text evidence="2">The sequence shown here is derived from an EMBL/GenBank/DDBJ whole genome shotgun (WGS) entry which is preliminary data.</text>
</comment>
<dbReference type="GO" id="GO:0045732">
    <property type="term" value="P:positive regulation of protein catabolic process"/>
    <property type="evidence" value="ECO:0007669"/>
    <property type="project" value="TreeGrafter"/>
</dbReference>
<gene>
    <name evidence="2" type="ORF">VCB98_03380</name>
</gene>
<dbReference type="GO" id="GO:0006508">
    <property type="term" value="P:proteolysis"/>
    <property type="evidence" value="ECO:0007669"/>
    <property type="project" value="UniProtKB-KW"/>
</dbReference>
<dbReference type="Pfam" id="PF04386">
    <property type="entry name" value="SspB"/>
    <property type="match status" value="1"/>
</dbReference>
<keyword evidence="2" id="KW-0378">Hydrolase</keyword>
<feature type="compositionally biased region" description="Acidic residues" evidence="1">
    <location>
        <begin position="100"/>
        <end position="113"/>
    </location>
</feature>
<dbReference type="RefSeq" id="WP_346050488.1">
    <property type="nucleotide sequence ID" value="NZ_JAYGII010000004.1"/>
</dbReference>
<dbReference type="PIRSF" id="PIRSF005276">
    <property type="entry name" value="SspB"/>
    <property type="match status" value="1"/>
</dbReference>
<proteinExistence type="predicted"/>
<feature type="compositionally biased region" description="Basic and acidic residues" evidence="1">
    <location>
        <begin position="114"/>
        <end position="130"/>
    </location>
</feature>
<dbReference type="PANTHER" id="PTHR37486:SF1">
    <property type="entry name" value="STRINGENT STARVATION PROTEIN B"/>
    <property type="match status" value="1"/>
</dbReference>
<dbReference type="SUPFAM" id="SSF101738">
    <property type="entry name" value="SspB-like"/>
    <property type="match status" value="1"/>
</dbReference>
<keyword evidence="3" id="KW-1185">Reference proteome</keyword>
<dbReference type="PANTHER" id="PTHR37486">
    <property type="entry name" value="STRINGENT STARVATION PROTEIN B"/>
    <property type="match status" value="1"/>
</dbReference>
<dbReference type="EMBL" id="JAYGII010000004">
    <property type="protein sequence ID" value="MEA5444856.1"/>
    <property type="molecule type" value="Genomic_DNA"/>
</dbReference>
<evidence type="ECO:0000313" key="3">
    <source>
        <dbReference type="Proteomes" id="UP001302316"/>
    </source>
</evidence>
<dbReference type="GO" id="GO:0005829">
    <property type="term" value="C:cytosol"/>
    <property type="evidence" value="ECO:0007669"/>
    <property type="project" value="TreeGrafter"/>
</dbReference>
<accession>A0AAP6JD99</accession>
<sequence length="138" mass="15185">MVPRRPYLIRAMHQWMVDSGETPHLLVDAEHDGVMVPVDYVQNGKIILNISPSAVQNLLLDNQEISFNARFGGQPMAIALPPSAVLAIYSRESGQGMLFNEEDDGPTPPDGDDGNDKPGKKPSKEADKARRPNLRVIK</sequence>